<dbReference type="RefSeq" id="WP_092894387.1">
    <property type="nucleotide sequence ID" value="NZ_FOKK01000001.1"/>
</dbReference>
<feature type="transmembrane region" description="Helical" evidence="1">
    <location>
        <begin position="18"/>
        <end position="36"/>
    </location>
</feature>
<dbReference type="STRING" id="237018.SAMN04489723_101291"/>
<proteinExistence type="predicted"/>
<reference evidence="2 3" key="1">
    <citation type="submission" date="2016-10" db="EMBL/GenBank/DDBJ databases">
        <authorList>
            <person name="de Groot N.N."/>
        </authorList>
    </citation>
    <scope>NUCLEOTIDE SEQUENCE [LARGE SCALE GENOMIC DNA]</scope>
    <source>
        <strain evidence="2 3">DSM 23399</strain>
    </source>
</reference>
<accession>A0A1I0VQ16</accession>
<dbReference type="EMBL" id="FOKK01000001">
    <property type="protein sequence ID" value="SFA77990.1"/>
    <property type="molecule type" value="Genomic_DNA"/>
</dbReference>
<evidence type="ECO:0000313" key="2">
    <source>
        <dbReference type="EMBL" id="SFA77990.1"/>
    </source>
</evidence>
<dbReference type="Proteomes" id="UP000198790">
    <property type="component" value="Unassembled WGS sequence"/>
</dbReference>
<protein>
    <submittedName>
        <fullName evidence="2">Uncharacterized protein</fullName>
    </submittedName>
</protein>
<dbReference type="AlphaFoldDB" id="A0A1I0VQ16"/>
<dbReference type="OrthoDB" id="837183at2"/>
<sequence length="197" mass="22944">MPQRQKTNDILSPELVKILKIFGSISIALVVVLSFFNTKRANNTGDDLTFRMSSSSRLYFLNMRAIKYDRETRSDAGMVLFRHGKREISKTEPSLDLVIILNSQKDEAYLYLEPVNVDWPLEIRASKDDKVKVFQVLNGNNSEFLAYVRLLEPWIADDAKFEIKNESVWTSFWSKPKEKEALQTILEDYFRLINEPE</sequence>
<evidence type="ECO:0000313" key="3">
    <source>
        <dbReference type="Proteomes" id="UP000198790"/>
    </source>
</evidence>
<keyword evidence="1" id="KW-0472">Membrane</keyword>
<keyword evidence="3" id="KW-1185">Reference proteome</keyword>
<name>A0A1I0VQ16_9BACT</name>
<organism evidence="2 3">
    <name type="scientific">Algoriphagus aquimarinus</name>
    <dbReference type="NCBI Taxonomy" id="237018"/>
    <lineage>
        <taxon>Bacteria</taxon>
        <taxon>Pseudomonadati</taxon>
        <taxon>Bacteroidota</taxon>
        <taxon>Cytophagia</taxon>
        <taxon>Cytophagales</taxon>
        <taxon>Cyclobacteriaceae</taxon>
        <taxon>Algoriphagus</taxon>
    </lineage>
</organism>
<evidence type="ECO:0000256" key="1">
    <source>
        <dbReference type="SAM" id="Phobius"/>
    </source>
</evidence>
<gene>
    <name evidence="2" type="ORF">SAMN04489723_101291</name>
</gene>
<keyword evidence="1" id="KW-0812">Transmembrane</keyword>
<keyword evidence="1" id="KW-1133">Transmembrane helix</keyword>